<dbReference type="GO" id="GO:0004674">
    <property type="term" value="F:protein serine/threonine kinase activity"/>
    <property type="evidence" value="ECO:0007669"/>
    <property type="project" value="TreeGrafter"/>
</dbReference>
<dbReference type="InterPro" id="IPR000719">
    <property type="entry name" value="Prot_kinase_dom"/>
</dbReference>
<dbReference type="Gene3D" id="1.10.510.10">
    <property type="entry name" value="Transferase(Phosphotransferase) domain 1"/>
    <property type="match status" value="1"/>
</dbReference>
<dbReference type="PROSITE" id="PS00108">
    <property type="entry name" value="PROTEIN_KINASE_ST"/>
    <property type="match status" value="1"/>
</dbReference>
<reference evidence="2" key="1">
    <citation type="submission" date="2017-12" db="EMBL/GenBank/DDBJ databases">
        <title>FDA dAtabase for Regulatory Grade micrObial Sequences (FDA-ARGOS): Supporting development and validation of Infectious Disease Dx tests.</title>
        <authorList>
            <person name="Kerrigan L."/>
            <person name="Tallon L.J."/>
            <person name="Sadzewicz L."/>
            <person name="Sengamalay N."/>
            <person name="Ott S."/>
            <person name="Godinez A."/>
            <person name="Nagaraj S."/>
            <person name="Vavikolanu K."/>
            <person name="Vyas G."/>
            <person name="Nadendla S."/>
            <person name="Aluvathingal J."/>
            <person name="Sichtig H."/>
        </authorList>
    </citation>
    <scope>NUCLEOTIDE SEQUENCE [LARGE SCALE GENOMIC DNA]</scope>
    <source>
        <strain evidence="2">FDAARGOS_200</strain>
    </source>
</reference>
<evidence type="ECO:0000313" key="2">
    <source>
        <dbReference type="EMBL" id="PNL62254.1"/>
    </source>
</evidence>
<dbReference type="InterPro" id="IPR011009">
    <property type="entry name" value="Kinase-like_dom_sf"/>
</dbReference>
<dbReference type="Proteomes" id="UP000192511">
    <property type="component" value="Unassembled WGS sequence"/>
</dbReference>
<protein>
    <recommendedName>
        <fullName evidence="1">Protein kinase domain-containing protein</fullName>
    </recommendedName>
</protein>
<dbReference type="PANTHER" id="PTHR44167">
    <property type="entry name" value="OVARIAN-SPECIFIC SERINE/THREONINE-PROTEIN KINASE LOK-RELATED"/>
    <property type="match status" value="1"/>
</dbReference>
<keyword evidence="3" id="KW-1185">Reference proteome</keyword>
<name>A0AAX0WZE4_9GAMM</name>
<dbReference type="AlphaFoldDB" id="A0AAX0WZE4"/>
<gene>
    <name evidence="2" type="ORF">A6J39_014085</name>
</gene>
<evidence type="ECO:0000313" key="3">
    <source>
        <dbReference type="Proteomes" id="UP000192511"/>
    </source>
</evidence>
<proteinExistence type="predicted"/>
<accession>A0AAX0WZE4</accession>
<sequence length="320" mass="36816">MEMKSEYSFIGEIENPSIYNITLSQEQLNAVNEIILNDLSRHPAEAILKRKDPATYGQIPYTLLKTSSQNYFLMGWRQRNGNENAFFGRGINCKCVKGAVLLRKADNYIISNEIYAIKIVEEPKNIIVRDKLTHEKEIFKEVYGFGELIHRNNKYYLIMPKMPGILISKLDYAHMSIEELINLLCSIFGALSMLHAKGIFHQDFKIDNLIYDGKSNTTYLIDFEFSAKEPKLQFRYDLSDSVQAATDVINEYAKAHSIPKEECGGVYWNIKKVICQLFDLPLKKMKGVDDPIYKNVRALFENALEPISSRTKSNDPIFNL</sequence>
<comment type="caution">
    <text evidence="2">The sequence shown here is derived from an EMBL/GenBank/DDBJ whole genome shotgun (WGS) entry which is preliminary data.</text>
</comment>
<dbReference type="EMBL" id="NBTX02000004">
    <property type="protein sequence ID" value="PNL62254.1"/>
    <property type="molecule type" value="Genomic_DNA"/>
</dbReference>
<organism evidence="2 3">
    <name type="scientific">Legionella anisa</name>
    <dbReference type="NCBI Taxonomy" id="28082"/>
    <lineage>
        <taxon>Bacteria</taxon>
        <taxon>Pseudomonadati</taxon>
        <taxon>Pseudomonadota</taxon>
        <taxon>Gammaproteobacteria</taxon>
        <taxon>Legionellales</taxon>
        <taxon>Legionellaceae</taxon>
        <taxon>Legionella</taxon>
    </lineage>
</organism>
<dbReference type="Pfam" id="PF00069">
    <property type="entry name" value="Pkinase"/>
    <property type="match status" value="1"/>
</dbReference>
<dbReference type="InterPro" id="IPR008271">
    <property type="entry name" value="Ser/Thr_kinase_AS"/>
</dbReference>
<dbReference type="GO" id="GO:0005524">
    <property type="term" value="F:ATP binding"/>
    <property type="evidence" value="ECO:0007669"/>
    <property type="project" value="InterPro"/>
</dbReference>
<dbReference type="PANTHER" id="PTHR44167:SF24">
    <property type="entry name" value="SERINE_THREONINE-PROTEIN KINASE CHK2"/>
    <property type="match status" value="1"/>
</dbReference>
<dbReference type="PROSITE" id="PS50011">
    <property type="entry name" value="PROTEIN_KINASE_DOM"/>
    <property type="match status" value="1"/>
</dbReference>
<dbReference type="GO" id="GO:0005737">
    <property type="term" value="C:cytoplasm"/>
    <property type="evidence" value="ECO:0007669"/>
    <property type="project" value="TreeGrafter"/>
</dbReference>
<dbReference type="GeneID" id="98065378"/>
<dbReference type="SUPFAM" id="SSF56112">
    <property type="entry name" value="Protein kinase-like (PK-like)"/>
    <property type="match status" value="1"/>
</dbReference>
<feature type="domain" description="Protein kinase" evidence="1">
    <location>
        <begin position="81"/>
        <end position="320"/>
    </location>
</feature>
<evidence type="ECO:0000259" key="1">
    <source>
        <dbReference type="PROSITE" id="PS50011"/>
    </source>
</evidence>
<dbReference type="RefSeq" id="WP_019235505.1">
    <property type="nucleotide sequence ID" value="NZ_CAAAHR010000089.1"/>
</dbReference>
<dbReference type="SMART" id="SM00220">
    <property type="entry name" value="S_TKc"/>
    <property type="match status" value="1"/>
</dbReference>